<protein>
    <submittedName>
        <fullName evidence="2">Head GIN domain-containing protein</fullName>
    </submittedName>
</protein>
<evidence type="ECO:0000313" key="3">
    <source>
        <dbReference type="Proteomes" id="UP001597387"/>
    </source>
</evidence>
<evidence type="ECO:0000313" key="2">
    <source>
        <dbReference type="EMBL" id="MFD2162189.1"/>
    </source>
</evidence>
<reference evidence="3" key="1">
    <citation type="journal article" date="2019" name="Int. J. Syst. Evol. Microbiol.">
        <title>The Global Catalogue of Microorganisms (GCM) 10K type strain sequencing project: providing services to taxonomists for standard genome sequencing and annotation.</title>
        <authorList>
            <consortium name="The Broad Institute Genomics Platform"/>
            <consortium name="The Broad Institute Genome Sequencing Center for Infectious Disease"/>
            <person name="Wu L."/>
            <person name="Ma J."/>
        </authorList>
    </citation>
    <scope>NUCLEOTIDE SEQUENCE [LARGE SCALE GENOMIC DNA]</scope>
    <source>
        <strain evidence="3">KCTC 42217</strain>
    </source>
</reference>
<comment type="caution">
    <text evidence="2">The sequence shown here is derived from an EMBL/GenBank/DDBJ whole genome shotgun (WGS) entry which is preliminary data.</text>
</comment>
<dbReference type="Proteomes" id="UP001597387">
    <property type="component" value="Unassembled WGS sequence"/>
</dbReference>
<dbReference type="PANTHER" id="PTHR39200">
    <property type="entry name" value="HYPOTHETICAL EXPORTED PROTEIN"/>
    <property type="match status" value="1"/>
</dbReference>
<feature type="domain" description="Putative auto-transporter adhesin head GIN" evidence="1">
    <location>
        <begin position="43"/>
        <end position="227"/>
    </location>
</feature>
<dbReference type="InterPro" id="IPR021255">
    <property type="entry name" value="DUF2807"/>
</dbReference>
<gene>
    <name evidence="2" type="ORF">ACFSJU_07270</name>
</gene>
<sequence>MKTIFASFGWLLLLLPFISMAGTKTILRTINSTISSEDRQVSDFTGISSSGSYDIYVKMGASESLRIEGDEDVIGNIETKVDKGILKIRNTKNTGWNWNVRQKVKIYITAKSLNQLSISGSGSMEIDGTIKSSTINTQVSGSGNMRMTVECSTLNAAVSGSGNIRISGSASDANVAVSGSGGFDGKNLKTSTTDARVSGSGNVWVFADERLNAALSGSGNINYSGNARVSQSKSGSGRISKN</sequence>
<proteinExistence type="predicted"/>
<keyword evidence="3" id="KW-1185">Reference proteome</keyword>
<evidence type="ECO:0000259" key="1">
    <source>
        <dbReference type="Pfam" id="PF10988"/>
    </source>
</evidence>
<dbReference type="Pfam" id="PF10988">
    <property type="entry name" value="DUF2807"/>
    <property type="match status" value="1"/>
</dbReference>
<organism evidence="2 3">
    <name type="scientific">Paradesertivirga mongoliensis</name>
    <dbReference type="NCBI Taxonomy" id="2100740"/>
    <lineage>
        <taxon>Bacteria</taxon>
        <taxon>Pseudomonadati</taxon>
        <taxon>Bacteroidota</taxon>
        <taxon>Sphingobacteriia</taxon>
        <taxon>Sphingobacteriales</taxon>
        <taxon>Sphingobacteriaceae</taxon>
        <taxon>Paradesertivirga</taxon>
    </lineage>
</organism>
<dbReference type="EMBL" id="JBHUHZ010000001">
    <property type="protein sequence ID" value="MFD2162189.1"/>
    <property type="molecule type" value="Genomic_DNA"/>
</dbReference>
<accession>A0ABW4ZKQ9</accession>
<dbReference type="Gene3D" id="2.160.20.120">
    <property type="match status" value="1"/>
</dbReference>
<dbReference type="RefSeq" id="WP_255897746.1">
    <property type="nucleotide sequence ID" value="NZ_JAFMZO010000001.1"/>
</dbReference>
<name>A0ABW4ZKQ9_9SPHI</name>
<dbReference type="PANTHER" id="PTHR39200:SF1">
    <property type="entry name" value="AUTO-TRANSPORTER ADHESIN HEAD GIN DOMAIN-CONTAINING PROTEIN-RELATED"/>
    <property type="match status" value="1"/>
</dbReference>